<dbReference type="GO" id="GO:1990259">
    <property type="term" value="F:histone H2AQ104 methyltransferase activity"/>
    <property type="evidence" value="ECO:0007669"/>
    <property type="project" value="TreeGrafter"/>
</dbReference>
<dbReference type="GO" id="GO:0008649">
    <property type="term" value="F:rRNA methyltransferase activity"/>
    <property type="evidence" value="ECO:0007669"/>
    <property type="project" value="TreeGrafter"/>
</dbReference>
<dbReference type="PANTHER" id="PTHR10335">
    <property type="entry name" value="RRNA 2-O-METHYLTRANSFERASE FIBRILLARIN"/>
    <property type="match status" value="1"/>
</dbReference>
<evidence type="ECO:0008006" key="8">
    <source>
        <dbReference type="Google" id="ProtNLM"/>
    </source>
</evidence>
<evidence type="ECO:0000256" key="4">
    <source>
        <dbReference type="ARBA" id="ARBA00022679"/>
    </source>
</evidence>
<keyword evidence="7" id="KW-1185">Reference proteome</keyword>
<sequence>MNRQQRANVSVVPHRRHEGLFIVNGQLCTKNLFPGDDDKDDLLFLQQNEDGTEEVHYRVWDPSTSPLAAVVLKGVDYFSIKPGAKVLYLGAASLATVSHLSDIVGSSGMVYAVTSFSSLFTQLSDMAIKRTNVTPINEDPSDPFKYRNLVGTHVDVMLSEIPLDCQVQMMALNASYFLKVGGHFVVSFEPERINFGLPIPFRSVIVLQYSRLHGHRLEPSQEVNIGGGLFYYVGTYKGRAQVESQTTVKHC</sequence>
<organism evidence="6 7">
    <name type="scientific">Apium graveolens</name>
    <name type="common">Celery</name>
    <dbReference type="NCBI Taxonomy" id="4045"/>
    <lineage>
        <taxon>Eukaryota</taxon>
        <taxon>Viridiplantae</taxon>
        <taxon>Streptophyta</taxon>
        <taxon>Embryophyta</taxon>
        <taxon>Tracheophyta</taxon>
        <taxon>Spermatophyta</taxon>
        <taxon>Magnoliopsida</taxon>
        <taxon>eudicotyledons</taxon>
        <taxon>Gunneridae</taxon>
        <taxon>Pentapetalae</taxon>
        <taxon>asterids</taxon>
        <taxon>campanulids</taxon>
        <taxon>Apiales</taxon>
        <taxon>Apiaceae</taxon>
        <taxon>Apioideae</taxon>
        <taxon>apioid superclade</taxon>
        <taxon>Apieae</taxon>
        <taxon>Apium</taxon>
    </lineage>
</organism>
<evidence type="ECO:0000256" key="5">
    <source>
        <dbReference type="ARBA" id="ARBA00022884"/>
    </source>
</evidence>
<evidence type="ECO:0000313" key="6">
    <source>
        <dbReference type="EMBL" id="KAF1002443.1"/>
    </source>
</evidence>
<evidence type="ECO:0000313" key="7">
    <source>
        <dbReference type="Proteomes" id="UP000593563"/>
    </source>
</evidence>
<dbReference type="GO" id="GO:0003723">
    <property type="term" value="F:RNA binding"/>
    <property type="evidence" value="ECO:0007669"/>
    <property type="project" value="UniProtKB-KW"/>
</dbReference>
<proteinExistence type="inferred from homology"/>
<evidence type="ECO:0000256" key="1">
    <source>
        <dbReference type="ARBA" id="ARBA00010632"/>
    </source>
</evidence>
<keyword evidence="5" id="KW-0694">RNA-binding</keyword>
<evidence type="ECO:0000256" key="2">
    <source>
        <dbReference type="ARBA" id="ARBA00022552"/>
    </source>
</evidence>
<name>A0A6L5BAR2_APIGR</name>
<dbReference type="GO" id="GO:0000494">
    <property type="term" value="P:box C/D sno(s)RNA 3'-end processing"/>
    <property type="evidence" value="ECO:0007669"/>
    <property type="project" value="TreeGrafter"/>
</dbReference>
<keyword evidence="3" id="KW-0489">Methyltransferase</keyword>
<dbReference type="Gene3D" id="3.40.50.150">
    <property type="entry name" value="Vaccinia Virus protein VP39"/>
    <property type="match status" value="1"/>
</dbReference>
<comment type="similarity">
    <text evidence="1">Belongs to the methyltransferase superfamily. Fibrillarin family.</text>
</comment>
<gene>
    <name evidence="6" type="ORF">AG4045_027606</name>
</gene>
<dbReference type="NCBIfam" id="NF003276">
    <property type="entry name" value="PRK04266.1-2"/>
    <property type="match status" value="1"/>
</dbReference>
<dbReference type="GO" id="GO:0032040">
    <property type="term" value="C:small-subunit processome"/>
    <property type="evidence" value="ECO:0007669"/>
    <property type="project" value="TreeGrafter"/>
</dbReference>
<dbReference type="EMBL" id="WRXP01001168">
    <property type="protein sequence ID" value="KAF1002443.1"/>
    <property type="molecule type" value="Genomic_DNA"/>
</dbReference>
<accession>A0A6L5BAR2</accession>
<dbReference type="SMART" id="SM01206">
    <property type="entry name" value="Fibrillarin"/>
    <property type="match status" value="1"/>
</dbReference>
<dbReference type="PANTHER" id="PTHR10335:SF0">
    <property type="entry name" value="RRNA 2'-O-METHYLTRANSFERASE FIBRILLARIN 1-RELATED"/>
    <property type="match status" value="1"/>
</dbReference>
<keyword evidence="4" id="KW-0808">Transferase</keyword>
<dbReference type="InterPro" id="IPR000692">
    <property type="entry name" value="Fibrillarin"/>
</dbReference>
<protein>
    <recommendedName>
        <fullName evidence="8">Fibrillarin</fullName>
    </recommendedName>
</protein>
<dbReference type="Gene3D" id="3.30.200.20">
    <property type="entry name" value="Phosphorylase Kinase, domain 1"/>
    <property type="match status" value="1"/>
</dbReference>
<dbReference type="AlphaFoldDB" id="A0A6L5BAR2"/>
<keyword evidence="2" id="KW-0698">rRNA processing</keyword>
<dbReference type="GO" id="GO:0031428">
    <property type="term" value="C:box C/D methylation guide snoRNP complex"/>
    <property type="evidence" value="ECO:0007669"/>
    <property type="project" value="TreeGrafter"/>
</dbReference>
<dbReference type="PRINTS" id="PR00052">
    <property type="entry name" value="FIBRILLARIN"/>
</dbReference>
<comment type="caution">
    <text evidence="6">The sequence shown here is derived from an EMBL/GenBank/DDBJ whole genome shotgun (WGS) entry which is preliminary data.</text>
</comment>
<dbReference type="Pfam" id="PF01269">
    <property type="entry name" value="Fibrillarin"/>
    <property type="match status" value="1"/>
</dbReference>
<reference evidence="6" key="1">
    <citation type="submission" date="2020-01" db="EMBL/GenBank/DDBJ databases">
        <title>The Celery Genome Sequence Reveals Sequential Paleo-tetraploidization, Resistance Gene Elimination, Karyotype Evolution, and Functional Innovation in Apiales.</title>
        <authorList>
            <person name="Song X."/>
        </authorList>
    </citation>
    <scope>NUCLEOTIDE SEQUENCE</scope>
    <source>
        <tissue evidence="6">Leaf</tissue>
    </source>
</reference>
<dbReference type="Proteomes" id="UP000593563">
    <property type="component" value="Unassembled WGS sequence"/>
</dbReference>
<dbReference type="SUPFAM" id="SSF53335">
    <property type="entry name" value="S-adenosyl-L-methionine-dependent methyltransferases"/>
    <property type="match status" value="1"/>
</dbReference>
<dbReference type="InterPro" id="IPR029063">
    <property type="entry name" value="SAM-dependent_MTases_sf"/>
</dbReference>
<evidence type="ECO:0000256" key="3">
    <source>
        <dbReference type="ARBA" id="ARBA00022603"/>
    </source>
</evidence>